<gene>
    <name evidence="2" type="ORF">RJT34_23530</name>
</gene>
<name>A0AAN9III4_CLITE</name>
<feature type="chain" id="PRO_5042979124" evidence="1">
    <location>
        <begin position="26"/>
        <end position="98"/>
    </location>
</feature>
<reference evidence="2 3" key="1">
    <citation type="submission" date="2024-01" db="EMBL/GenBank/DDBJ databases">
        <title>The genomes of 5 underutilized Papilionoideae crops provide insights into root nodulation and disease resistance.</title>
        <authorList>
            <person name="Yuan L."/>
        </authorList>
    </citation>
    <scope>NUCLEOTIDE SEQUENCE [LARGE SCALE GENOMIC DNA]</scope>
    <source>
        <strain evidence="2">LY-2023</strain>
        <tissue evidence="2">Leaf</tissue>
    </source>
</reference>
<evidence type="ECO:0000313" key="2">
    <source>
        <dbReference type="EMBL" id="KAK7278500.1"/>
    </source>
</evidence>
<feature type="signal peptide" evidence="1">
    <location>
        <begin position="1"/>
        <end position="25"/>
    </location>
</feature>
<dbReference type="EMBL" id="JAYKXN010000006">
    <property type="protein sequence ID" value="KAK7278500.1"/>
    <property type="molecule type" value="Genomic_DNA"/>
</dbReference>
<keyword evidence="1" id="KW-0732">Signal</keyword>
<dbReference type="PANTHER" id="PTHR33592:SF5">
    <property type="entry name" value="TRANSMEMBRANE PROTEIN"/>
    <property type="match status" value="1"/>
</dbReference>
<dbReference type="Proteomes" id="UP001359559">
    <property type="component" value="Unassembled WGS sequence"/>
</dbReference>
<keyword evidence="3" id="KW-1185">Reference proteome</keyword>
<sequence>MRVLLNFVLALILLIVVVHVQPNQAGRVLKMKQKLNLMSLDKGPVTPSGPSGCTYVPGSGGTNCHWKQMNVAGKAQQHHTDDETNYLVPFGVANHQHY</sequence>
<organism evidence="2 3">
    <name type="scientific">Clitoria ternatea</name>
    <name type="common">Butterfly pea</name>
    <dbReference type="NCBI Taxonomy" id="43366"/>
    <lineage>
        <taxon>Eukaryota</taxon>
        <taxon>Viridiplantae</taxon>
        <taxon>Streptophyta</taxon>
        <taxon>Embryophyta</taxon>
        <taxon>Tracheophyta</taxon>
        <taxon>Spermatophyta</taxon>
        <taxon>Magnoliopsida</taxon>
        <taxon>eudicotyledons</taxon>
        <taxon>Gunneridae</taxon>
        <taxon>Pentapetalae</taxon>
        <taxon>rosids</taxon>
        <taxon>fabids</taxon>
        <taxon>Fabales</taxon>
        <taxon>Fabaceae</taxon>
        <taxon>Papilionoideae</taxon>
        <taxon>50 kb inversion clade</taxon>
        <taxon>NPAAA clade</taxon>
        <taxon>indigoferoid/millettioid clade</taxon>
        <taxon>Phaseoleae</taxon>
        <taxon>Clitoria</taxon>
    </lineage>
</organism>
<accession>A0AAN9III4</accession>
<dbReference type="PANTHER" id="PTHR33592">
    <property type="entry name" value="TRANSMEMBRANE PROTEIN"/>
    <property type="match status" value="1"/>
</dbReference>
<dbReference type="AlphaFoldDB" id="A0AAN9III4"/>
<evidence type="ECO:0000256" key="1">
    <source>
        <dbReference type="SAM" id="SignalP"/>
    </source>
</evidence>
<proteinExistence type="predicted"/>
<evidence type="ECO:0000313" key="3">
    <source>
        <dbReference type="Proteomes" id="UP001359559"/>
    </source>
</evidence>
<comment type="caution">
    <text evidence="2">The sequence shown here is derived from an EMBL/GenBank/DDBJ whole genome shotgun (WGS) entry which is preliminary data.</text>
</comment>
<protein>
    <submittedName>
        <fullName evidence="2">Uncharacterized protein</fullName>
    </submittedName>
</protein>